<gene>
    <name evidence="1" type="ORF">LOK49_LG02G02583</name>
</gene>
<sequence length="98" mass="10915">MMLVGDHHDAKISKLVDKCPSAILAVLDLLVDPLQKTIIFSSKHDAVKQEVDRNEGMIQSALRAIVCGGDSSLKFKNLMTEISKSPTLWEKYCSIRNE</sequence>
<evidence type="ECO:0000313" key="1">
    <source>
        <dbReference type="EMBL" id="KAI8024866.1"/>
    </source>
</evidence>
<keyword evidence="2" id="KW-1185">Reference proteome</keyword>
<organism evidence="1 2">
    <name type="scientific">Camellia lanceoleosa</name>
    <dbReference type="NCBI Taxonomy" id="1840588"/>
    <lineage>
        <taxon>Eukaryota</taxon>
        <taxon>Viridiplantae</taxon>
        <taxon>Streptophyta</taxon>
        <taxon>Embryophyta</taxon>
        <taxon>Tracheophyta</taxon>
        <taxon>Spermatophyta</taxon>
        <taxon>Magnoliopsida</taxon>
        <taxon>eudicotyledons</taxon>
        <taxon>Gunneridae</taxon>
        <taxon>Pentapetalae</taxon>
        <taxon>asterids</taxon>
        <taxon>Ericales</taxon>
        <taxon>Theaceae</taxon>
        <taxon>Camellia</taxon>
    </lineage>
</organism>
<protein>
    <submittedName>
        <fullName evidence="1">Cullin-associated NEDD8-dissociated protein 1</fullName>
    </submittedName>
</protein>
<evidence type="ECO:0000313" key="2">
    <source>
        <dbReference type="Proteomes" id="UP001060215"/>
    </source>
</evidence>
<comment type="caution">
    <text evidence="1">The sequence shown here is derived from an EMBL/GenBank/DDBJ whole genome shotgun (WGS) entry which is preliminary data.</text>
</comment>
<accession>A0ACC0IL55</accession>
<dbReference type="Proteomes" id="UP001060215">
    <property type="component" value="Chromosome 3"/>
</dbReference>
<proteinExistence type="predicted"/>
<dbReference type="EMBL" id="CM045760">
    <property type="protein sequence ID" value="KAI8024866.1"/>
    <property type="molecule type" value="Genomic_DNA"/>
</dbReference>
<reference evidence="1 2" key="1">
    <citation type="journal article" date="2022" name="Plant J.">
        <title>Chromosome-level genome of Camellia lanceoleosa provides a valuable resource for understanding genome evolution and self-incompatibility.</title>
        <authorList>
            <person name="Gong W."/>
            <person name="Xiao S."/>
            <person name="Wang L."/>
            <person name="Liao Z."/>
            <person name="Chang Y."/>
            <person name="Mo W."/>
            <person name="Hu G."/>
            <person name="Li W."/>
            <person name="Zhao G."/>
            <person name="Zhu H."/>
            <person name="Hu X."/>
            <person name="Ji K."/>
            <person name="Xiang X."/>
            <person name="Song Q."/>
            <person name="Yuan D."/>
            <person name="Jin S."/>
            <person name="Zhang L."/>
        </authorList>
    </citation>
    <scope>NUCLEOTIDE SEQUENCE [LARGE SCALE GENOMIC DNA]</scope>
    <source>
        <strain evidence="1">SQ_2022a</strain>
    </source>
</reference>
<name>A0ACC0IL55_9ERIC</name>